<evidence type="ECO:0000313" key="3">
    <source>
        <dbReference type="Proteomes" id="UP000193498"/>
    </source>
</evidence>
<organism evidence="2 3">
    <name type="scientific">Basidiobolus meristosporus CBS 931.73</name>
    <dbReference type="NCBI Taxonomy" id="1314790"/>
    <lineage>
        <taxon>Eukaryota</taxon>
        <taxon>Fungi</taxon>
        <taxon>Fungi incertae sedis</taxon>
        <taxon>Zoopagomycota</taxon>
        <taxon>Entomophthoromycotina</taxon>
        <taxon>Basidiobolomycetes</taxon>
        <taxon>Basidiobolales</taxon>
        <taxon>Basidiobolaceae</taxon>
        <taxon>Basidiobolus</taxon>
    </lineage>
</organism>
<accession>A0A1Y1YW22</accession>
<keyword evidence="3" id="KW-1185">Reference proteome</keyword>
<dbReference type="EMBL" id="MCFE01000063">
    <property type="protein sequence ID" value="ORY01917.1"/>
    <property type="molecule type" value="Genomic_DNA"/>
</dbReference>
<name>A0A1Y1YW22_9FUNG</name>
<dbReference type="AlphaFoldDB" id="A0A1Y1YW22"/>
<dbReference type="Proteomes" id="UP000193498">
    <property type="component" value="Unassembled WGS sequence"/>
</dbReference>
<dbReference type="InParanoid" id="A0A1Y1YW22"/>
<evidence type="ECO:0000256" key="1">
    <source>
        <dbReference type="SAM" id="MobiDB-lite"/>
    </source>
</evidence>
<reference evidence="2 3" key="1">
    <citation type="submission" date="2016-07" db="EMBL/GenBank/DDBJ databases">
        <title>Pervasive Adenine N6-methylation of Active Genes in Fungi.</title>
        <authorList>
            <consortium name="DOE Joint Genome Institute"/>
            <person name="Mondo S.J."/>
            <person name="Dannebaum R.O."/>
            <person name="Kuo R.C."/>
            <person name="Labutti K."/>
            <person name="Haridas S."/>
            <person name="Kuo A."/>
            <person name="Salamov A."/>
            <person name="Ahrendt S.R."/>
            <person name="Lipzen A."/>
            <person name="Sullivan W."/>
            <person name="Andreopoulos W.B."/>
            <person name="Clum A."/>
            <person name="Lindquist E."/>
            <person name="Daum C."/>
            <person name="Ramamoorthy G.K."/>
            <person name="Gryganskyi A."/>
            <person name="Culley D."/>
            <person name="Magnuson J.K."/>
            <person name="James T.Y."/>
            <person name="O'Malley M.A."/>
            <person name="Stajich J.E."/>
            <person name="Spatafora J.W."/>
            <person name="Visel A."/>
            <person name="Grigoriev I.V."/>
        </authorList>
    </citation>
    <scope>NUCLEOTIDE SEQUENCE [LARGE SCALE GENOMIC DNA]</scope>
    <source>
        <strain evidence="2 3">CBS 931.73</strain>
    </source>
</reference>
<protein>
    <submittedName>
        <fullName evidence="2">Uncharacterized protein</fullName>
    </submittedName>
</protein>
<gene>
    <name evidence="2" type="ORF">K493DRAFT_346981</name>
</gene>
<evidence type="ECO:0000313" key="2">
    <source>
        <dbReference type="EMBL" id="ORY01917.1"/>
    </source>
</evidence>
<feature type="region of interest" description="Disordered" evidence="1">
    <location>
        <begin position="1"/>
        <end position="46"/>
    </location>
</feature>
<sequence>MKTTKVFIDMDVPRNTGPEEISEQSALPHPPSKVKRYLNNDPLDDPLQRMSFQRHLESVLIRDFEQEENEARQKVRGFQDSHYVEFDEIRERVSRFGSSVHAKGSASTTSSFHANDIPRSFDESLRKEFEATQKRIDQFKINIH</sequence>
<comment type="caution">
    <text evidence="2">The sequence shown here is derived from an EMBL/GenBank/DDBJ whole genome shotgun (WGS) entry which is preliminary data.</text>
</comment>
<proteinExistence type="predicted"/>